<accession>G2LKW7</accession>
<name>G2LKW7_CHLTF</name>
<keyword evidence="3" id="KW-1185">Reference proteome</keyword>
<reference evidence="2 3" key="1">
    <citation type="journal article" date="2012" name="Environ. Microbiol.">
        <title>Complete genome of Candidatus Chloracidobacterium thermophilum, a chlorophyll-based photoheterotroph belonging to the phylum Acidobacteria.</title>
        <authorList>
            <person name="Garcia Costas A.M."/>
            <person name="Liu Z."/>
            <person name="Tomsho L.P."/>
            <person name="Schuster S.C."/>
            <person name="Ward D.M."/>
            <person name="Bryant D.A."/>
        </authorList>
    </citation>
    <scope>NUCLEOTIDE SEQUENCE [LARGE SCALE GENOMIC DNA]</scope>
    <source>
        <strain evidence="2 3">B</strain>
    </source>
</reference>
<dbReference type="KEGG" id="ctm:Cabther_B0320"/>
<keyword evidence="1" id="KW-0732">Signal</keyword>
<dbReference type="AlphaFoldDB" id="G2LKW7"/>
<proteinExistence type="predicted"/>
<dbReference type="Proteomes" id="UP000006791">
    <property type="component" value="Chromosome 2"/>
</dbReference>
<dbReference type="EMBL" id="CP002515">
    <property type="protein sequence ID" value="AEP13322.1"/>
    <property type="molecule type" value="Genomic_DNA"/>
</dbReference>
<dbReference type="RefSeq" id="WP_014101060.1">
    <property type="nucleotide sequence ID" value="NC_016025.1"/>
</dbReference>
<protein>
    <submittedName>
        <fullName evidence="2">Uncharacterized protein</fullName>
    </submittedName>
</protein>
<dbReference type="HOGENOM" id="CLU_1341284_0_0_0"/>
<evidence type="ECO:0000313" key="3">
    <source>
        <dbReference type="Proteomes" id="UP000006791"/>
    </source>
</evidence>
<evidence type="ECO:0000256" key="1">
    <source>
        <dbReference type="SAM" id="SignalP"/>
    </source>
</evidence>
<feature type="signal peptide" evidence="1">
    <location>
        <begin position="1"/>
        <end position="23"/>
    </location>
</feature>
<gene>
    <name evidence="2" type="ordered locus">Cabther_B0320</name>
</gene>
<organism evidence="2 3">
    <name type="scientific">Chloracidobacterium thermophilum (strain B)</name>
    <dbReference type="NCBI Taxonomy" id="981222"/>
    <lineage>
        <taxon>Bacteria</taxon>
        <taxon>Pseudomonadati</taxon>
        <taxon>Acidobacteriota</taxon>
        <taxon>Terriglobia</taxon>
        <taxon>Terriglobales</taxon>
        <taxon>Acidobacteriaceae</taxon>
        <taxon>Chloracidobacterium</taxon>
    </lineage>
</organism>
<feature type="chain" id="PRO_5003433115" evidence="1">
    <location>
        <begin position="24"/>
        <end position="204"/>
    </location>
</feature>
<dbReference type="OrthoDB" id="3078688at2"/>
<sequence>MPVKSLLGLLLFFSLSITTPAWAQTTRNPEHAAASDQNIEYRLLATSKTSTMEREMNEAAREGFRFEGVMGGETAFGGNECVVIMSRTAPLGTEFEYKLLATNRTSTMQKELQQAGRRGFYVRGKTIFETAFGGREVVVILERSSTADAPLEYKLLATSRTSTMQKELAEAGREGFRFAAMAVAETAFGGREVVVILYRQGSRR</sequence>
<evidence type="ECO:0000313" key="2">
    <source>
        <dbReference type="EMBL" id="AEP13322.1"/>
    </source>
</evidence>